<dbReference type="InterPro" id="IPR036388">
    <property type="entry name" value="WH-like_DNA-bd_sf"/>
</dbReference>
<evidence type="ECO:0000256" key="3">
    <source>
        <dbReference type="ARBA" id="ARBA00023163"/>
    </source>
</evidence>
<keyword evidence="6" id="KW-1185">Reference proteome</keyword>
<proteinExistence type="predicted"/>
<reference evidence="5" key="1">
    <citation type="submission" date="2021-09" db="EMBL/GenBank/DDBJ databases">
        <title>Genome analysis of Fictibacillus sp. KIGAM418 isolated from marine sediment.</title>
        <authorList>
            <person name="Seo M.-J."/>
            <person name="Cho E.-S."/>
            <person name="Hwang C.Y."/>
        </authorList>
    </citation>
    <scope>NUCLEOTIDE SEQUENCE</scope>
    <source>
        <strain evidence="5">KIGAM418</strain>
    </source>
</reference>
<dbReference type="InterPro" id="IPR036390">
    <property type="entry name" value="WH_DNA-bd_sf"/>
</dbReference>
<accession>A0A9X2BD21</accession>
<name>A0A9X2BD21_9BACL</name>
<dbReference type="EMBL" id="JAIWJX010000002">
    <property type="protein sequence ID" value="MCK6256225.1"/>
    <property type="molecule type" value="Genomic_DNA"/>
</dbReference>
<dbReference type="PANTHER" id="PTHR33204">
    <property type="entry name" value="TRANSCRIPTIONAL REGULATOR, MARR FAMILY"/>
    <property type="match status" value="1"/>
</dbReference>
<evidence type="ECO:0000256" key="2">
    <source>
        <dbReference type="ARBA" id="ARBA00023125"/>
    </source>
</evidence>
<dbReference type="Proteomes" id="UP001139011">
    <property type="component" value="Unassembled WGS sequence"/>
</dbReference>
<keyword evidence="2" id="KW-0238">DNA-binding</keyword>
<evidence type="ECO:0000313" key="5">
    <source>
        <dbReference type="EMBL" id="MCK6256225.1"/>
    </source>
</evidence>
<sequence>MKKNPEQCQVVVALDMIVGKWKPIIIQHLLSGDILRFNELRRLMPDITQRMLTLHLRELEEQDIVQRVVYPQIPPKVEYSITEYGKSLGPIMDAMHYWGAAHVEHMKYKKEQEDASFNGEAN</sequence>
<organism evidence="5 6">
    <name type="scientific">Fictibacillus marinisediminis</name>
    <dbReference type="NCBI Taxonomy" id="2878389"/>
    <lineage>
        <taxon>Bacteria</taxon>
        <taxon>Bacillati</taxon>
        <taxon>Bacillota</taxon>
        <taxon>Bacilli</taxon>
        <taxon>Bacillales</taxon>
        <taxon>Fictibacillaceae</taxon>
        <taxon>Fictibacillus</taxon>
    </lineage>
</organism>
<protein>
    <submittedName>
        <fullName evidence="5">Helix-turn-helix transcriptional regulator</fullName>
    </submittedName>
</protein>
<keyword evidence="1" id="KW-0805">Transcription regulation</keyword>
<dbReference type="GO" id="GO:0003677">
    <property type="term" value="F:DNA binding"/>
    <property type="evidence" value="ECO:0007669"/>
    <property type="project" value="UniProtKB-KW"/>
</dbReference>
<dbReference type="InterPro" id="IPR002577">
    <property type="entry name" value="HTH_HxlR"/>
</dbReference>
<dbReference type="AlphaFoldDB" id="A0A9X2BD21"/>
<keyword evidence="3" id="KW-0804">Transcription</keyword>
<gene>
    <name evidence="5" type="ORF">LCY76_06370</name>
</gene>
<evidence type="ECO:0000256" key="1">
    <source>
        <dbReference type="ARBA" id="ARBA00023015"/>
    </source>
</evidence>
<dbReference type="Pfam" id="PF01638">
    <property type="entry name" value="HxlR"/>
    <property type="match status" value="1"/>
</dbReference>
<dbReference type="Gene3D" id="1.10.10.10">
    <property type="entry name" value="Winged helix-like DNA-binding domain superfamily/Winged helix DNA-binding domain"/>
    <property type="match status" value="1"/>
</dbReference>
<evidence type="ECO:0000259" key="4">
    <source>
        <dbReference type="PROSITE" id="PS51118"/>
    </source>
</evidence>
<dbReference type="PANTHER" id="PTHR33204:SF29">
    <property type="entry name" value="TRANSCRIPTIONAL REGULATOR"/>
    <property type="match status" value="1"/>
</dbReference>
<dbReference type="RefSeq" id="WP_248251925.1">
    <property type="nucleotide sequence ID" value="NZ_JAIWJX010000002.1"/>
</dbReference>
<dbReference type="SUPFAM" id="SSF46785">
    <property type="entry name" value="Winged helix' DNA-binding domain"/>
    <property type="match status" value="1"/>
</dbReference>
<comment type="caution">
    <text evidence="5">The sequence shown here is derived from an EMBL/GenBank/DDBJ whole genome shotgun (WGS) entry which is preliminary data.</text>
</comment>
<evidence type="ECO:0000313" key="6">
    <source>
        <dbReference type="Proteomes" id="UP001139011"/>
    </source>
</evidence>
<feature type="domain" description="HTH hxlR-type" evidence="4">
    <location>
        <begin position="8"/>
        <end position="107"/>
    </location>
</feature>
<dbReference type="PROSITE" id="PS51118">
    <property type="entry name" value="HTH_HXLR"/>
    <property type="match status" value="1"/>
</dbReference>